<comment type="caution">
    <text evidence="2">The sequence shown here is derived from an EMBL/GenBank/DDBJ whole genome shotgun (WGS) entry which is preliminary data.</text>
</comment>
<evidence type="ECO:0000256" key="1">
    <source>
        <dbReference type="SAM" id="Coils"/>
    </source>
</evidence>
<dbReference type="AlphaFoldDB" id="A0A8E1QY71"/>
<sequence length="211" mass="24362">MNIKIVLFSCCLILVSSCVSIPKETAEMSILLEHQISVLKEANNNLITTVYKEKENNFINYLDNVWYPQHIQATFSDSIIIKAWNEAVETDSLQYRMRLIQSITNLCLNEYKQRKDLGLKSIHTVRDSIIETFNQQYDLSLRMNSIILKNTKSASDLQENYRNFIDKILPIEKLDSINSSSLNKIDIQLNKIKNGIQEIEDKVNGLTSKND</sequence>
<evidence type="ECO:0000313" key="3">
    <source>
        <dbReference type="Proteomes" id="UP000036951"/>
    </source>
</evidence>
<evidence type="ECO:0000313" key="2">
    <source>
        <dbReference type="EMBL" id="KOO68094.1"/>
    </source>
</evidence>
<protein>
    <submittedName>
        <fullName evidence="2">ATP synthase F1</fullName>
    </submittedName>
</protein>
<name>A0A8E1QY71_9BACT</name>
<dbReference type="PROSITE" id="PS51257">
    <property type="entry name" value="PROKAR_LIPOPROTEIN"/>
    <property type="match status" value="1"/>
</dbReference>
<feature type="coiled-coil region" evidence="1">
    <location>
        <begin position="182"/>
        <end position="209"/>
    </location>
</feature>
<proteinExistence type="predicted"/>
<keyword evidence="3" id="KW-1185">Reference proteome</keyword>
<gene>
    <name evidence="2" type="ORF">ACU52_09605</name>
</gene>
<organism evidence="2 3">
    <name type="scientific">Xylanibacter rarus</name>
    <dbReference type="NCBI Taxonomy" id="1676614"/>
    <lineage>
        <taxon>Bacteria</taxon>
        <taxon>Pseudomonadati</taxon>
        <taxon>Bacteroidota</taxon>
        <taxon>Bacteroidia</taxon>
        <taxon>Bacteroidales</taxon>
        <taxon>Prevotellaceae</taxon>
        <taxon>Xylanibacter</taxon>
    </lineage>
</organism>
<dbReference type="EMBL" id="LFQU01000018">
    <property type="protein sequence ID" value="KOO68094.1"/>
    <property type="molecule type" value="Genomic_DNA"/>
</dbReference>
<keyword evidence="1" id="KW-0175">Coiled coil</keyword>
<dbReference type="Proteomes" id="UP000036951">
    <property type="component" value="Unassembled WGS sequence"/>
</dbReference>
<dbReference type="RefSeq" id="WP_053398656.1">
    <property type="nucleotide sequence ID" value="NZ_LFQU01000018.1"/>
</dbReference>
<reference evidence="2 3" key="1">
    <citation type="submission" date="2015-06" db="EMBL/GenBank/DDBJ databases">
        <title>Prevotella sp. 109, sp. nov., a novel member of the family Prevotellaceae isolated from human faeces.</title>
        <authorList>
            <person name="Shkoporov A.N."/>
            <person name="Chaplin A.V."/>
            <person name="Kafarskaia L.I."/>
            <person name="Efimov B.A."/>
        </authorList>
    </citation>
    <scope>NUCLEOTIDE SEQUENCE [LARGE SCALE GENOMIC DNA]</scope>
    <source>
        <strain evidence="2 3">109</strain>
    </source>
</reference>
<accession>A0A8E1QY71</accession>